<reference evidence="3 4" key="1">
    <citation type="submission" date="2016-03" db="EMBL/GenBank/DDBJ databases">
        <title>Comparative genomics of Pseudogymnoascus destructans, the fungus causing white-nose syndrome of bats.</title>
        <authorList>
            <person name="Palmer J.M."/>
            <person name="Drees K.P."/>
            <person name="Foster J.T."/>
            <person name="Lindner D.L."/>
        </authorList>
    </citation>
    <scope>NUCLEOTIDE SEQUENCE [LARGE SCALE GENOMIC DNA]</scope>
    <source>
        <strain evidence="3 4">UAMH 10579</strain>
    </source>
</reference>
<accession>A0A1B8GCK5</accession>
<evidence type="ECO:0000256" key="1">
    <source>
        <dbReference type="SAM" id="MobiDB-lite"/>
    </source>
</evidence>
<keyword evidence="2" id="KW-1133">Transmembrane helix</keyword>
<proteinExistence type="predicted"/>
<organism evidence="3 4">
    <name type="scientific">Pseudogymnoascus verrucosus</name>
    <dbReference type="NCBI Taxonomy" id="342668"/>
    <lineage>
        <taxon>Eukaryota</taxon>
        <taxon>Fungi</taxon>
        <taxon>Dikarya</taxon>
        <taxon>Ascomycota</taxon>
        <taxon>Pezizomycotina</taxon>
        <taxon>Leotiomycetes</taxon>
        <taxon>Thelebolales</taxon>
        <taxon>Thelebolaceae</taxon>
        <taxon>Pseudogymnoascus</taxon>
    </lineage>
</organism>
<feature type="region of interest" description="Disordered" evidence="1">
    <location>
        <begin position="1"/>
        <end position="25"/>
    </location>
</feature>
<name>A0A1B8GCK5_9PEZI</name>
<dbReference type="Proteomes" id="UP000091956">
    <property type="component" value="Unassembled WGS sequence"/>
</dbReference>
<feature type="transmembrane region" description="Helical" evidence="2">
    <location>
        <begin position="484"/>
        <end position="505"/>
    </location>
</feature>
<reference evidence="4" key="2">
    <citation type="journal article" date="2018" name="Nat. Commun.">
        <title>Extreme sensitivity to ultraviolet light in the fungal pathogen causing white-nose syndrome of bats.</title>
        <authorList>
            <person name="Palmer J.M."/>
            <person name="Drees K.P."/>
            <person name="Foster J.T."/>
            <person name="Lindner D.L."/>
        </authorList>
    </citation>
    <scope>NUCLEOTIDE SEQUENCE [LARGE SCALE GENOMIC DNA]</scope>
    <source>
        <strain evidence="4">UAMH 10579</strain>
    </source>
</reference>
<protein>
    <submittedName>
        <fullName evidence="3">Uncharacterized protein</fullName>
    </submittedName>
</protein>
<keyword evidence="2" id="KW-0472">Membrane</keyword>
<dbReference type="RefSeq" id="XP_018127250.1">
    <property type="nucleotide sequence ID" value="XM_018278115.2"/>
</dbReference>
<dbReference type="GeneID" id="28842081"/>
<dbReference type="OrthoDB" id="5428055at2759"/>
<feature type="transmembrane region" description="Helical" evidence="2">
    <location>
        <begin position="517"/>
        <end position="536"/>
    </location>
</feature>
<sequence>MTLSVKAASRRQQNESNKHVDGLHLRSPGPYATTITSMCSRNPTLRYGDAKWMGSDPDYGALTVLEFYENKRISRIDLKGSEMLKDYLISTSGENPQRRLFLLEGVARNFVQVFGSHFGMDPDFFARQKRTRSWEVAHNGGKTPSLPSLKNPKRSFMIKYLELRYFPLVPDETSCQEPKPLIPQVDYSYLEDVTGKRNINVSRKKRPVDSEKDIIGEFDNVGKVSRCASYWGKSYANGGWDAILLLDPPLNEIVKIDRNGHKIDRKPLHHVPFQGGYLDFIEYPEEGTSTAAKFFKKHGPPRTSVLEDICFYWMNHADVVSVGSDPSISTIFLKKIIASHWMHYAEYVTNSAHSSIYHMSRGEAFEKYTVATTEKWWTDLHDAHRVCMLACEDVAAILESLRIPMDQPIREFDPENYLNSSGDFVAIYEKLLWRKDHLELLISSATGLNAIAGNKEAAVKNAIDADRSHKEQIKSLGEAKKASILTFLALIFVPLAYTASLFSMADDWQPGRSKFPYYWAISLPLAAMVAVTFYIISLGSSSPPKKILDKRQIYNGSDRMDVERGQPNLSS</sequence>
<dbReference type="AlphaFoldDB" id="A0A1B8GCK5"/>
<dbReference type="EMBL" id="KV460253">
    <property type="protein sequence ID" value="OBT93517.1"/>
    <property type="molecule type" value="Genomic_DNA"/>
</dbReference>
<evidence type="ECO:0000256" key="2">
    <source>
        <dbReference type="SAM" id="Phobius"/>
    </source>
</evidence>
<evidence type="ECO:0000313" key="3">
    <source>
        <dbReference type="EMBL" id="OBT93517.1"/>
    </source>
</evidence>
<dbReference type="STRING" id="342668.A0A1B8GCK5"/>
<gene>
    <name evidence="3" type="ORF">VE01_08695</name>
</gene>
<keyword evidence="2" id="KW-0812">Transmembrane</keyword>
<feature type="compositionally biased region" description="Basic and acidic residues" evidence="1">
    <location>
        <begin position="12"/>
        <end position="24"/>
    </location>
</feature>
<keyword evidence="4" id="KW-1185">Reference proteome</keyword>
<evidence type="ECO:0000313" key="4">
    <source>
        <dbReference type="Proteomes" id="UP000091956"/>
    </source>
</evidence>